<organism evidence="5 6">
    <name type="scientific">Rhodococcus jostii</name>
    <dbReference type="NCBI Taxonomy" id="132919"/>
    <lineage>
        <taxon>Bacteria</taxon>
        <taxon>Bacillati</taxon>
        <taxon>Actinomycetota</taxon>
        <taxon>Actinomycetes</taxon>
        <taxon>Mycobacteriales</taxon>
        <taxon>Nocardiaceae</taxon>
        <taxon>Rhodococcus</taxon>
    </lineage>
</organism>
<reference evidence="5 6" key="1">
    <citation type="submission" date="2023-10" db="EMBL/GenBank/DDBJ databases">
        <title>Development of a sustainable strategy for remediation of hydrocarbon-contaminated territories based on the waste exchange concept.</title>
        <authorList>
            <person name="Krivoruchko A."/>
        </authorList>
    </citation>
    <scope>NUCLEOTIDE SEQUENCE [LARGE SCALE GENOMIC DNA]</scope>
    <source>
        <strain evidence="5 6">IEGM 60</strain>
    </source>
</reference>
<dbReference type="PANTHER" id="PTHR38011">
    <property type="entry name" value="DIHYDROFOLATE REDUCTASE FAMILY PROTEIN (AFU_ORTHOLOGUE AFUA_8G06820)"/>
    <property type="match status" value="1"/>
</dbReference>
<dbReference type="RefSeq" id="WP_283332491.1">
    <property type="nucleotide sequence ID" value="NZ_JAWLKA010000030.1"/>
</dbReference>
<dbReference type="InterPro" id="IPR050765">
    <property type="entry name" value="Riboflavin_Biosynth_HTPR"/>
</dbReference>
<evidence type="ECO:0000256" key="3">
    <source>
        <dbReference type="ARBA" id="ARBA00023002"/>
    </source>
</evidence>
<proteinExistence type="predicted"/>
<keyword evidence="3" id="KW-0560">Oxidoreductase</keyword>
<dbReference type="Proteomes" id="UP001185737">
    <property type="component" value="Unassembled WGS sequence"/>
</dbReference>
<evidence type="ECO:0000313" key="6">
    <source>
        <dbReference type="Proteomes" id="UP001185737"/>
    </source>
</evidence>
<dbReference type="Pfam" id="PF01872">
    <property type="entry name" value="RibD_C"/>
    <property type="match status" value="1"/>
</dbReference>
<dbReference type="InterPro" id="IPR024072">
    <property type="entry name" value="DHFR-like_dom_sf"/>
</dbReference>
<evidence type="ECO:0000313" key="5">
    <source>
        <dbReference type="EMBL" id="MDV6285937.1"/>
    </source>
</evidence>
<dbReference type="Gene3D" id="3.40.430.10">
    <property type="entry name" value="Dihydrofolate Reductase, subunit A"/>
    <property type="match status" value="1"/>
</dbReference>
<evidence type="ECO:0000259" key="4">
    <source>
        <dbReference type="Pfam" id="PF01872"/>
    </source>
</evidence>
<dbReference type="PANTHER" id="PTHR38011:SF7">
    <property type="entry name" value="2,5-DIAMINO-6-RIBOSYLAMINO-4(3H)-PYRIMIDINONE 5'-PHOSPHATE REDUCTASE"/>
    <property type="match status" value="1"/>
</dbReference>
<dbReference type="InterPro" id="IPR002734">
    <property type="entry name" value="RibDG_C"/>
</dbReference>
<protein>
    <submittedName>
        <fullName evidence="5">Dihydrofolate reductase family protein</fullName>
    </submittedName>
</protein>
<evidence type="ECO:0000256" key="1">
    <source>
        <dbReference type="ARBA" id="ARBA00005104"/>
    </source>
</evidence>
<gene>
    <name evidence="5" type="ORF">R3Q59_36230</name>
</gene>
<accession>A0ABU4CS78</accession>
<evidence type="ECO:0000256" key="2">
    <source>
        <dbReference type="ARBA" id="ARBA00022857"/>
    </source>
</evidence>
<dbReference type="SUPFAM" id="SSF53597">
    <property type="entry name" value="Dihydrofolate reductase-like"/>
    <property type="match status" value="1"/>
</dbReference>
<name>A0ABU4CS78_RHOJO</name>
<sequence>MPRETRDSEERPYVVAHVAVALDGATTGFEPDVGRFYELAATWREDVTLVGADTMLAQEQALAAAPRPGPLEGGPLLAVVDSRGRVDDWVWEALRDVGHWSEVLALHAEATPPRGGGRPVQELVTGTERVDLAAALEILGGRAGGEVVRVDSGGALIGVLLGAGLLDEVSLLVHPRLPGVRTHRLWHGSAPAAIRFDLIASRAFEDGLVWLRYRPAR</sequence>
<dbReference type="EMBL" id="JAWLKA010000030">
    <property type="protein sequence ID" value="MDV6285937.1"/>
    <property type="molecule type" value="Genomic_DNA"/>
</dbReference>
<keyword evidence="6" id="KW-1185">Reference proteome</keyword>
<feature type="domain" description="Bacterial bifunctional deaminase-reductase C-terminal" evidence="4">
    <location>
        <begin position="12"/>
        <end position="209"/>
    </location>
</feature>
<comment type="pathway">
    <text evidence="1">Cofactor biosynthesis; riboflavin biosynthesis.</text>
</comment>
<keyword evidence="2" id="KW-0521">NADP</keyword>
<comment type="caution">
    <text evidence="5">The sequence shown here is derived from an EMBL/GenBank/DDBJ whole genome shotgun (WGS) entry which is preliminary data.</text>
</comment>